<gene>
    <name evidence="8" type="ORF">Rcae01_00872</name>
</gene>
<proteinExistence type="predicted"/>
<feature type="domain" description="Type II secretion system protein GspF" evidence="7">
    <location>
        <begin position="130"/>
        <end position="254"/>
    </location>
</feature>
<name>A0ABP9VJP2_9BACT</name>
<dbReference type="Pfam" id="PF00482">
    <property type="entry name" value="T2SSF"/>
    <property type="match status" value="1"/>
</dbReference>
<feature type="transmembrane region" description="Helical" evidence="6">
    <location>
        <begin position="70"/>
        <end position="89"/>
    </location>
</feature>
<evidence type="ECO:0000256" key="6">
    <source>
        <dbReference type="SAM" id="Phobius"/>
    </source>
</evidence>
<evidence type="ECO:0000313" key="8">
    <source>
        <dbReference type="EMBL" id="GAA5505427.1"/>
    </source>
</evidence>
<sequence length="297" mass="32780">MVVVGVIALWAVVGLVGVGGYQLYTLRQRTFDRFAEATEDWSDRSSDSGDRSTDQAFDPALSTRRLARRWIWVPWAIGVLVALTVWIVLRWPVQYVLAIGAVVSLLLNQLESFLHTRHVAKLERQLADAIDIMVGAVSAGAALGPAMDAATLETDRPLQPYLQEISGRIRLGDDPASVFRSLADRVPLETFLLFSSSLGVHFEVGGRLAPTLATVGRTIRDRIEITRRIQSNIAQSQFSTFAILGLIYLIAVIVWRNGPEPMVEFVTSTVGSWFIAGSIILQALGIAWMNFISKPKF</sequence>
<dbReference type="PANTHER" id="PTHR35007:SF1">
    <property type="entry name" value="PILUS ASSEMBLY PROTEIN"/>
    <property type="match status" value="1"/>
</dbReference>
<comment type="subcellular location">
    <subcellularLocation>
        <location evidence="1">Cell membrane</location>
        <topology evidence="1">Multi-pass membrane protein</topology>
    </subcellularLocation>
</comment>
<reference evidence="8 9" key="1">
    <citation type="submission" date="2024-02" db="EMBL/GenBank/DDBJ databases">
        <title>Rhodopirellula caenicola NBRC 110016.</title>
        <authorList>
            <person name="Ichikawa N."/>
            <person name="Katano-Makiyama Y."/>
            <person name="Hidaka K."/>
        </authorList>
    </citation>
    <scope>NUCLEOTIDE SEQUENCE [LARGE SCALE GENOMIC DNA]</scope>
    <source>
        <strain evidence="8 9">NBRC 110016</strain>
    </source>
</reference>
<keyword evidence="3 6" id="KW-0812">Transmembrane</keyword>
<evidence type="ECO:0000256" key="3">
    <source>
        <dbReference type="ARBA" id="ARBA00022692"/>
    </source>
</evidence>
<feature type="transmembrane region" description="Helical" evidence="6">
    <location>
        <begin position="270"/>
        <end position="292"/>
    </location>
</feature>
<organism evidence="8 9">
    <name type="scientific">Novipirellula caenicola</name>
    <dbReference type="NCBI Taxonomy" id="1536901"/>
    <lineage>
        <taxon>Bacteria</taxon>
        <taxon>Pseudomonadati</taxon>
        <taxon>Planctomycetota</taxon>
        <taxon>Planctomycetia</taxon>
        <taxon>Pirellulales</taxon>
        <taxon>Pirellulaceae</taxon>
        <taxon>Novipirellula</taxon>
    </lineage>
</organism>
<keyword evidence="2" id="KW-1003">Cell membrane</keyword>
<comment type="caution">
    <text evidence="8">The sequence shown here is derived from an EMBL/GenBank/DDBJ whole genome shotgun (WGS) entry which is preliminary data.</text>
</comment>
<feature type="transmembrane region" description="Helical" evidence="6">
    <location>
        <begin position="238"/>
        <end position="258"/>
    </location>
</feature>
<keyword evidence="4 6" id="KW-1133">Transmembrane helix</keyword>
<keyword evidence="9" id="KW-1185">Reference proteome</keyword>
<evidence type="ECO:0000256" key="5">
    <source>
        <dbReference type="ARBA" id="ARBA00023136"/>
    </source>
</evidence>
<dbReference type="EMBL" id="BAABRO010000001">
    <property type="protein sequence ID" value="GAA5505427.1"/>
    <property type="molecule type" value="Genomic_DNA"/>
</dbReference>
<protein>
    <recommendedName>
        <fullName evidence="7">Type II secretion system protein GspF domain-containing protein</fullName>
    </recommendedName>
</protein>
<feature type="transmembrane region" description="Helical" evidence="6">
    <location>
        <begin position="95"/>
        <end position="114"/>
    </location>
</feature>
<dbReference type="Proteomes" id="UP001416858">
    <property type="component" value="Unassembled WGS sequence"/>
</dbReference>
<dbReference type="RefSeq" id="WP_345682455.1">
    <property type="nucleotide sequence ID" value="NZ_BAABRO010000001.1"/>
</dbReference>
<accession>A0ABP9VJP2</accession>
<evidence type="ECO:0000313" key="9">
    <source>
        <dbReference type="Proteomes" id="UP001416858"/>
    </source>
</evidence>
<evidence type="ECO:0000256" key="1">
    <source>
        <dbReference type="ARBA" id="ARBA00004651"/>
    </source>
</evidence>
<evidence type="ECO:0000256" key="4">
    <source>
        <dbReference type="ARBA" id="ARBA00022989"/>
    </source>
</evidence>
<dbReference type="PANTHER" id="PTHR35007">
    <property type="entry name" value="INTEGRAL MEMBRANE PROTEIN-RELATED"/>
    <property type="match status" value="1"/>
</dbReference>
<evidence type="ECO:0000256" key="2">
    <source>
        <dbReference type="ARBA" id="ARBA00022475"/>
    </source>
</evidence>
<feature type="transmembrane region" description="Helical" evidence="6">
    <location>
        <begin position="6"/>
        <end position="24"/>
    </location>
</feature>
<evidence type="ECO:0000259" key="7">
    <source>
        <dbReference type="Pfam" id="PF00482"/>
    </source>
</evidence>
<keyword evidence="5 6" id="KW-0472">Membrane</keyword>
<dbReference type="InterPro" id="IPR018076">
    <property type="entry name" value="T2SS_GspF_dom"/>
</dbReference>